<evidence type="ECO:0000256" key="3">
    <source>
        <dbReference type="ARBA" id="ARBA00012154"/>
    </source>
</evidence>
<dbReference type="PROSITE" id="PS01128">
    <property type="entry name" value="SHIKIMATE_KINASE"/>
    <property type="match status" value="1"/>
</dbReference>
<keyword evidence="11" id="KW-0963">Cytoplasm</keyword>
<keyword evidence="6 11" id="KW-0547">Nucleotide-binding</keyword>
<feature type="binding site" evidence="11">
    <location>
        <position position="187"/>
    </location>
    <ligand>
        <name>ATP</name>
        <dbReference type="ChEBI" id="CHEBI:30616"/>
    </ligand>
</feature>
<dbReference type="GO" id="GO:0004765">
    <property type="term" value="F:shikimate kinase activity"/>
    <property type="evidence" value="ECO:0007669"/>
    <property type="project" value="UniProtKB-EC"/>
</dbReference>
<name>A0ABV3DRH1_9ACTN</name>
<evidence type="ECO:0000256" key="11">
    <source>
        <dbReference type="HAMAP-Rule" id="MF_00109"/>
    </source>
</evidence>
<sequence>MGESTGREPADDQSTGQGTDRVSVDRGPTGGEPVGAGPVVVLVGPPGAGKTTIGLLLAERFGVGFRDTDADIEAAAGKPIPDIFVDDGEPHFRMLEHETVTAALAAHAGVLALGGGAVMDPRTRKLLADRPVVFLDVELADAVRRVGLDAPRPLLVGNPRARWRELMEQRRPLYEEVATVVVATSGRTPQEVADDLASALAAATTKDQER</sequence>
<feature type="region of interest" description="Disordered" evidence="12">
    <location>
        <begin position="1"/>
        <end position="37"/>
    </location>
</feature>
<feature type="binding site" evidence="11">
    <location>
        <position position="69"/>
    </location>
    <ligand>
        <name>substrate</name>
    </ligand>
</feature>
<comment type="function">
    <text evidence="11">Catalyzes the specific phosphorylation of the 3-hydroxyl group of shikimic acid using ATP as a cosubstrate.</text>
</comment>
<dbReference type="RefSeq" id="WP_358361578.1">
    <property type="nucleotide sequence ID" value="NZ_JBEZFP010000119.1"/>
</dbReference>
<keyword evidence="14" id="KW-1185">Reference proteome</keyword>
<proteinExistence type="inferred from homology"/>
<dbReference type="EC" id="2.7.1.71" evidence="3 11"/>
<evidence type="ECO:0000256" key="2">
    <source>
        <dbReference type="ARBA" id="ARBA00006997"/>
    </source>
</evidence>
<comment type="caution">
    <text evidence="13">The sequence shown here is derived from an EMBL/GenBank/DDBJ whole genome shotgun (WGS) entry which is preliminary data.</text>
</comment>
<accession>A0ABV3DRH1</accession>
<dbReference type="Proteomes" id="UP001551482">
    <property type="component" value="Unassembled WGS sequence"/>
</dbReference>
<dbReference type="PRINTS" id="PR01100">
    <property type="entry name" value="SHIKIMTKNASE"/>
</dbReference>
<keyword evidence="4 11" id="KW-0028">Amino-acid biosynthesis</keyword>
<dbReference type="PANTHER" id="PTHR21087:SF16">
    <property type="entry name" value="SHIKIMATE KINASE 1, CHLOROPLASTIC"/>
    <property type="match status" value="1"/>
</dbReference>
<feature type="binding site" evidence="11">
    <location>
        <position position="51"/>
    </location>
    <ligand>
        <name>Mg(2+)</name>
        <dbReference type="ChEBI" id="CHEBI:18420"/>
    </ligand>
</feature>
<dbReference type="CDD" id="cd00464">
    <property type="entry name" value="SK"/>
    <property type="match status" value="1"/>
</dbReference>
<evidence type="ECO:0000256" key="10">
    <source>
        <dbReference type="ARBA" id="ARBA00048567"/>
    </source>
</evidence>
<dbReference type="InterPro" id="IPR023000">
    <property type="entry name" value="Shikimate_kinase_CS"/>
</dbReference>
<dbReference type="PANTHER" id="PTHR21087">
    <property type="entry name" value="SHIKIMATE KINASE"/>
    <property type="match status" value="1"/>
</dbReference>
<protein>
    <recommendedName>
        <fullName evidence="3 11">Shikimate kinase</fullName>
        <shortName evidence="11">SK</shortName>
        <ecNumber evidence="3 11">2.7.1.71</ecNumber>
    </recommendedName>
</protein>
<comment type="catalytic activity">
    <reaction evidence="10 11">
        <text>shikimate + ATP = 3-phosphoshikimate + ADP + H(+)</text>
        <dbReference type="Rhea" id="RHEA:13121"/>
        <dbReference type="ChEBI" id="CHEBI:15378"/>
        <dbReference type="ChEBI" id="CHEBI:30616"/>
        <dbReference type="ChEBI" id="CHEBI:36208"/>
        <dbReference type="ChEBI" id="CHEBI:145989"/>
        <dbReference type="ChEBI" id="CHEBI:456216"/>
        <dbReference type="EC" id="2.7.1.71"/>
    </reaction>
</comment>
<evidence type="ECO:0000256" key="1">
    <source>
        <dbReference type="ARBA" id="ARBA00004842"/>
    </source>
</evidence>
<dbReference type="InterPro" id="IPR027417">
    <property type="entry name" value="P-loop_NTPase"/>
</dbReference>
<feature type="binding site" evidence="11">
    <location>
        <position position="93"/>
    </location>
    <ligand>
        <name>substrate</name>
    </ligand>
</feature>
<keyword evidence="11" id="KW-0460">Magnesium</keyword>
<dbReference type="Gene3D" id="3.40.50.300">
    <property type="entry name" value="P-loop containing nucleotide triphosphate hydrolases"/>
    <property type="match status" value="1"/>
</dbReference>
<comment type="pathway">
    <text evidence="1 11">Metabolic intermediate biosynthesis; chorismate biosynthesis; chorismate from D-erythrose 4-phosphate and phosphoenolpyruvate: step 5/7.</text>
</comment>
<dbReference type="HAMAP" id="MF_00109">
    <property type="entry name" value="Shikimate_kinase"/>
    <property type="match status" value="1"/>
</dbReference>
<keyword evidence="7 11" id="KW-0418">Kinase</keyword>
<feature type="binding site" evidence="11">
    <location>
        <position position="115"/>
    </location>
    <ligand>
        <name>substrate</name>
    </ligand>
</feature>
<keyword evidence="8 11" id="KW-0067">ATP-binding</keyword>
<evidence type="ECO:0000256" key="9">
    <source>
        <dbReference type="ARBA" id="ARBA00023141"/>
    </source>
</evidence>
<dbReference type="Pfam" id="PF01202">
    <property type="entry name" value="SKI"/>
    <property type="match status" value="1"/>
</dbReference>
<reference evidence="13 14" key="1">
    <citation type="submission" date="2024-06" db="EMBL/GenBank/DDBJ databases">
        <title>The Natural Products Discovery Center: Release of the First 8490 Sequenced Strains for Exploring Actinobacteria Biosynthetic Diversity.</title>
        <authorList>
            <person name="Kalkreuter E."/>
            <person name="Kautsar S.A."/>
            <person name="Yang D."/>
            <person name="Bader C.D."/>
            <person name="Teijaro C.N."/>
            <person name="Fluegel L."/>
            <person name="Davis C.M."/>
            <person name="Simpson J.R."/>
            <person name="Lauterbach L."/>
            <person name="Steele A.D."/>
            <person name="Gui C."/>
            <person name="Meng S."/>
            <person name="Li G."/>
            <person name="Viehrig K."/>
            <person name="Ye F."/>
            <person name="Su P."/>
            <person name="Kiefer A.F."/>
            <person name="Nichols A."/>
            <person name="Cepeda A.J."/>
            <person name="Yan W."/>
            <person name="Fan B."/>
            <person name="Jiang Y."/>
            <person name="Adhikari A."/>
            <person name="Zheng C.-J."/>
            <person name="Schuster L."/>
            <person name="Cowan T.M."/>
            <person name="Smanski M.J."/>
            <person name="Chevrette M.G."/>
            <person name="De Carvalho L.P.S."/>
            <person name="Shen B."/>
        </authorList>
    </citation>
    <scope>NUCLEOTIDE SEQUENCE [LARGE SCALE GENOMIC DNA]</scope>
    <source>
        <strain evidence="13 14">NPDC048946</strain>
    </source>
</reference>
<dbReference type="InterPro" id="IPR031322">
    <property type="entry name" value="Shikimate/glucono_kinase"/>
</dbReference>
<evidence type="ECO:0000256" key="4">
    <source>
        <dbReference type="ARBA" id="ARBA00022605"/>
    </source>
</evidence>
<evidence type="ECO:0000256" key="5">
    <source>
        <dbReference type="ARBA" id="ARBA00022679"/>
    </source>
</evidence>
<keyword evidence="9 11" id="KW-0057">Aromatic amino acid biosynthesis</keyword>
<evidence type="ECO:0000256" key="7">
    <source>
        <dbReference type="ARBA" id="ARBA00022777"/>
    </source>
</evidence>
<keyword evidence="5 11" id="KW-0808">Transferase</keyword>
<feature type="binding site" evidence="11">
    <location>
        <position position="170"/>
    </location>
    <ligand>
        <name>substrate</name>
    </ligand>
</feature>
<feature type="binding site" evidence="11">
    <location>
        <begin position="47"/>
        <end position="52"/>
    </location>
    <ligand>
        <name>ATP</name>
        <dbReference type="ChEBI" id="CHEBI:30616"/>
    </ligand>
</feature>
<feature type="compositionally biased region" description="Basic and acidic residues" evidence="12">
    <location>
        <begin position="1"/>
        <end position="10"/>
    </location>
</feature>
<organism evidence="13 14">
    <name type="scientific">Streptodolium elevatio</name>
    <dbReference type="NCBI Taxonomy" id="3157996"/>
    <lineage>
        <taxon>Bacteria</taxon>
        <taxon>Bacillati</taxon>
        <taxon>Actinomycetota</taxon>
        <taxon>Actinomycetes</taxon>
        <taxon>Kitasatosporales</taxon>
        <taxon>Streptomycetaceae</taxon>
        <taxon>Streptodolium</taxon>
    </lineage>
</organism>
<comment type="similarity">
    <text evidence="2 11">Belongs to the shikimate kinase family.</text>
</comment>
<dbReference type="InterPro" id="IPR000623">
    <property type="entry name" value="Shikimate_kinase/TSH1"/>
</dbReference>
<dbReference type="SUPFAM" id="SSF52540">
    <property type="entry name" value="P-loop containing nucleoside triphosphate hydrolases"/>
    <property type="match status" value="1"/>
</dbReference>
<evidence type="ECO:0000313" key="13">
    <source>
        <dbReference type="EMBL" id="MEU8138346.1"/>
    </source>
</evidence>
<evidence type="ECO:0000313" key="14">
    <source>
        <dbReference type="Proteomes" id="UP001551482"/>
    </source>
</evidence>
<comment type="cofactor">
    <cofactor evidence="11">
        <name>Mg(2+)</name>
        <dbReference type="ChEBI" id="CHEBI:18420"/>
    </cofactor>
    <text evidence="11">Binds 1 Mg(2+) ion per subunit.</text>
</comment>
<dbReference type="EMBL" id="JBEZFP010000119">
    <property type="protein sequence ID" value="MEU8138346.1"/>
    <property type="molecule type" value="Genomic_DNA"/>
</dbReference>
<comment type="subunit">
    <text evidence="11">Monomer.</text>
</comment>
<evidence type="ECO:0000256" key="6">
    <source>
        <dbReference type="ARBA" id="ARBA00022741"/>
    </source>
</evidence>
<evidence type="ECO:0000256" key="8">
    <source>
        <dbReference type="ARBA" id="ARBA00022840"/>
    </source>
</evidence>
<evidence type="ECO:0000256" key="12">
    <source>
        <dbReference type="SAM" id="MobiDB-lite"/>
    </source>
</evidence>
<feature type="binding site" evidence="11">
    <location>
        <position position="152"/>
    </location>
    <ligand>
        <name>ATP</name>
        <dbReference type="ChEBI" id="CHEBI:30616"/>
    </ligand>
</feature>
<keyword evidence="11" id="KW-0479">Metal-binding</keyword>
<comment type="subcellular location">
    <subcellularLocation>
        <location evidence="11">Cytoplasm</location>
    </subcellularLocation>
</comment>
<gene>
    <name evidence="11" type="primary">aroK</name>
    <name evidence="13" type="ORF">AB0C36_33200</name>
</gene>